<dbReference type="KEGG" id="pbh:AAW51_4107"/>
<dbReference type="PANTHER" id="PTHR30055:SF234">
    <property type="entry name" value="HTH-TYPE TRANSCRIPTIONAL REGULATOR BETI"/>
    <property type="match status" value="1"/>
</dbReference>
<keyword evidence="8" id="KW-1185">Reference proteome</keyword>
<dbReference type="Pfam" id="PF00440">
    <property type="entry name" value="TetR_N"/>
    <property type="match status" value="1"/>
</dbReference>
<dbReference type="PATRIC" id="fig|413882.6.peg.4293"/>
<gene>
    <name evidence="7" type="ORF">AAW51_4107</name>
</gene>
<dbReference type="PRINTS" id="PR00455">
    <property type="entry name" value="HTHTETR"/>
</dbReference>
<dbReference type="GO" id="GO:0000976">
    <property type="term" value="F:transcription cis-regulatory region binding"/>
    <property type="evidence" value="ECO:0007669"/>
    <property type="project" value="TreeGrafter"/>
</dbReference>
<dbReference type="AlphaFoldDB" id="A0A0G3BS58"/>
<evidence type="ECO:0000256" key="1">
    <source>
        <dbReference type="ARBA" id="ARBA00022491"/>
    </source>
</evidence>
<dbReference type="Gene3D" id="1.10.357.10">
    <property type="entry name" value="Tetracycline Repressor, domain 2"/>
    <property type="match status" value="1"/>
</dbReference>
<dbReference type="EMBL" id="CP011371">
    <property type="protein sequence ID" value="AKJ30798.1"/>
    <property type="molecule type" value="Genomic_DNA"/>
</dbReference>
<dbReference type="GO" id="GO:0003700">
    <property type="term" value="F:DNA-binding transcription factor activity"/>
    <property type="evidence" value="ECO:0007669"/>
    <property type="project" value="TreeGrafter"/>
</dbReference>
<sequence>MARAPNPYNPRKKPLQARSTRTVEAIFDACIQVLVDGGIERVTTTRVAERAGVSVGSLYQYFPNKQSLLAALLDRYLSGVVEAVEQTCSASKGCSSDTMAAQVVDAFVTAKLKHGPASSALCGLASEVWGIDVVARATERCQLALRDMLASAADRRFTDLANVSFVVSTAVIGPVEALLAAQAPPRRISAVRAQLRSMVAAYLREVASLPAEEHSG</sequence>
<dbReference type="RefSeq" id="WP_047196082.1">
    <property type="nucleotide sequence ID" value="NZ_CP011371.1"/>
</dbReference>
<evidence type="ECO:0000313" key="8">
    <source>
        <dbReference type="Proteomes" id="UP000035352"/>
    </source>
</evidence>
<evidence type="ECO:0000256" key="4">
    <source>
        <dbReference type="ARBA" id="ARBA00023163"/>
    </source>
</evidence>
<name>A0A0G3BS58_9BURK</name>
<dbReference type="InterPro" id="IPR023772">
    <property type="entry name" value="DNA-bd_HTH_TetR-type_CS"/>
</dbReference>
<dbReference type="InterPro" id="IPR041669">
    <property type="entry name" value="TetR_C_15"/>
</dbReference>
<keyword evidence="3 5" id="KW-0238">DNA-binding</keyword>
<dbReference type="PANTHER" id="PTHR30055">
    <property type="entry name" value="HTH-TYPE TRANSCRIPTIONAL REGULATOR RUTR"/>
    <property type="match status" value="1"/>
</dbReference>
<evidence type="ECO:0000259" key="6">
    <source>
        <dbReference type="PROSITE" id="PS50977"/>
    </source>
</evidence>
<organism evidence="7 8">
    <name type="scientific">Caldimonas brevitalea</name>
    <dbReference type="NCBI Taxonomy" id="413882"/>
    <lineage>
        <taxon>Bacteria</taxon>
        <taxon>Pseudomonadati</taxon>
        <taxon>Pseudomonadota</taxon>
        <taxon>Betaproteobacteria</taxon>
        <taxon>Burkholderiales</taxon>
        <taxon>Sphaerotilaceae</taxon>
        <taxon>Caldimonas</taxon>
    </lineage>
</organism>
<dbReference type="InterPro" id="IPR050109">
    <property type="entry name" value="HTH-type_TetR-like_transc_reg"/>
</dbReference>
<dbReference type="InterPro" id="IPR001647">
    <property type="entry name" value="HTH_TetR"/>
</dbReference>
<evidence type="ECO:0000256" key="5">
    <source>
        <dbReference type="PROSITE-ProRule" id="PRU00335"/>
    </source>
</evidence>
<reference evidence="7 8" key="1">
    <citation type="submission" date="2015-05" db="EMBL/GenBank/DDBJ databases">
        <authorList>
            <person name="Tang B."/>
            <person name="Yu Y."/>
        </authorList>
    </citation>
    <scope>NUCLEOTIDE SEQUENCE [LARGE SCALE GENOMIC DNA]</scope>
    <source>
        <strain evidence="7 8">DSM 7029</strain>
    </source>
</reference>
<proteinExistence type="predicted"/>
<keyword evidence="4" id="KW-0804">Transcription</keyword>
<feature type="DNA-binding region" description="H-T-H motif" evidence="5">
    <location>
        <begin position="43"/>
        <end position="62"/>
    </location>
</feature>
<evidence type="ECO:0000313" key="7">
    <source>
        <dbReference type="EMBL" id="AKJ30798.1"/>
    </source>
</evidence>
<dbReference type="STRING" id="413882.AAW51_4107"/>
<dbReference type="Proteomes" id="UP000035352">
    <property type="component" value="Chromosome"/>
</dbReference>
<evidence type="ECO:0000256" key="3">
    <source>
        <dbReference type="ARBA" id="ARBA00023125"/>
    </source>
</evidence>
<evidence type="ECO:0000256" key="2">
    <source>
        <dbReference type="ARBA" id="ARBA00023015"/>
    </source>
</evidence>
<dbReference type="PROSITE" id="PS01081">
    <property type="entry name" value="HTH_TETR_1"/>
    <property type="match status" value="1"/>
</dbReference>
<dbReference type="Pfam" id="PF17918">
    <property type="entry name" value="TetR_C_15"/>
    <property type="match status" value="1"/>
</dbReference>
<dbReference type="InterPro" id="IPR009057">
    <property type="entry name" value="Homeodomain-like_sf"/>
</dbReference>
<feature type="domain" description="HTH tetR-type" evidence="6">
    <location>
        <begin position="20"/>
        <end position="80"/>
    </location>
</feature>
<dbReference type="SUPFAM" id="SSF46689">
    <property type="entry name" value="Homeodomain-like"/>
    <property type="match status" value="1"/>
</dbReference>
<dbReference type="OrthoDB" id="9816320at2"/>
<protein>
    <submittedName>
        <fullName evidence="7">Transcriptional regulator, TetR family</fullName>
    </submittedName>
</protein>
<keyword evidence="2" id="KW-0805">Transcription regulation</keyword>
<keyword evidence="1" id="KW-0678">Repressor</keyword>
<accession>A0A0G3BS58</accession>
<dbReference type="PROSITE" id="PS50977">
    <property type="entry name" value="HTH_TETR_2"/>
    <property type="match status" value="1"/>
</dbReference>